<dbReference type="AlphaFoldDB" id="A0AAV7LMK6"/>
<comment type="caution">
    <text evidence="1">The sequence shown here is derived from an EMBL/GenBank/DDBJ whole genome shotgun (WGS) entry which is preliminary data.</text>
</comment>
<accession>A0AAV7LMK6</accession>
<keyword evidence="2" id="KW-1185">Reference proteome</keyword>
<dbReference type="Proteomes" id="UP001066276">
    <property type="component" value="Chromosome 11"/>
</dbReference>
<evidence type="ECO:0000313" key="1">
    <source>
        <dbReference type="EMBL" id="KAJ1092805.1"/>
    </source>
</evidence>
<organism evidence="1 2">
    <name type="scientific">Pleurodeles waltl</name>
    <name type="common">Iberian ribbed newt</name>
    <dbReference type="NCBI Taxonomy" id="8319"/>
    <lineage>
        <taxon>Eukaryota</taxon>
        <taxon>Metazoa</taxon>
        <taxon>Chordata</taxon>
        <taxon>Craniata</taxon>
        <taxon>Vertebrata</taxon>
        <taxon>Euteleostomi</taxon>
        <taxon>Amphibia</taxon>
        <taxon>Batrachia</taxon>
        <taxon>Caudata</taxon>
        <taxon>Salamandroidea</taxon>
        <taxon>Salamandridae</taxon>
        <taxon>Pleurodelinae</taxon>
        <taxon>Pleurodeles</taxon>
    </lineage>
</organism>
<dbReference type="EMBL" id="JANPWB010000015">
    <property type="protein sequence ID" value="KAJ1092805.1"/>
    <property type="molecule type" value="Genomic_DNA"/>
</dbReference>
<evidence type="ECO:0000313" key="2">
    <source>
        <dbReference type="Proteomes" id="UP001066276"/>
    </source>
</evidence>
<proteinExistence type="predicted"/>
<sequence>MRPDTSGLEMEGELHQILTVMQFSFTKIDGIIDALSYWMDRMSEHINKHAEHLDMVERRVDKQVIASGMQKQLEKVLTTLQAKAEDLEAHSQLNNTHIVGLAEFTNIGNMTTFVE</sequence>
<protein>
    <submittedName>
        <fullName evidence="1">Uncharacterized protein</fullName>
    </submittedName>
</protein>
<name>A0AAV7LMK6_PLEWA</name>
<gene>
    <name evidence="1" type="ORF">NDU88_005915</name>
</gene>
<reference evidence="1" key="1">
    <citation type="journal article" date="2022" name="bioRxiv">
        <title>Sequencing and chromosome-scale assembly of the giantPleurodeles waltlgenome.</title>
        <authorList>
            <person name="Brown T."/>
            <person name="Elewa A."/>
            <person name="Iarovenko S."/>
            <person name="Subramanian E."/>
            <person name="Araus A.J."/>
            <person name="Petzold A."/>
            <person name="Susuki M."/>
            <person name="Suzuki K.-i.T."/>
            <person name="Hayashi T."/>
            <person name="Toyoda A."/>
            <person name="Oliveira C."/>
            <person name="Osipova E."/>
            <person name="Leigh N.D."/>
            <person name="Simon A."/>
            <person name="Yun M.H."/>
        </authorList>
    </citation>
    <scope>NUCLEOTIDE SEQUENCE</scope>
    <source>
        <strain evidence="1">20211129_DDA</strain>
        <tissue evidence="1">Liver</tissue>
    </source>
</reference>